<dbReference type="PROSITE" id="PS50011">
    <property type="entry name" value="PROTEIN_KINASE_DOM"/>
    <property type="match status" value="1"/>
</dbReference>
<reference evidence="9" key="1">
    <citation type="submission" date="2017-09" db="EMBL/GenBank/DDBJ databases">
        <title>Metaegenomics of thermophilic ammonia-oxidizing enrichment culture.</title>
        <authorList>
            <person name="Kato S."/>
            <person name="Suzuki K."/>
        </authorList>
    </citation>
    <scope>NUCLEOTIDE SEQUENCE [LARGE SCALE GENOMIC DNA]</scope>
</reference>
<evidence type="ECO:0000256" key="1">
    <source>
        <dbReference type="ARBA" id="ARBA00022679"/>
    </source>
</evidence>
<evidence type="ECO:0000256" key="5">
    <source>
        <dbReference type="PROSITE-ProRule" id="PRU10141"/>
    </source>
</evidence>
<keyword evidence="2 5" id="KW-0547">Nucleotide-binding</keyword>
<sequence length="327" mass="36920">MLKPGTLLHGRYKILRPIGRGGMGAVYEAEDTLLEGRRCAIKEILFSFETDPAYREQARLQFYREASVLARLDHPNLPKVSDYFSEGDRDYLVMDFVPGRDLREIIDEAKESGRFLDERTVLLWAEQLCDALDYLHRQEPPIVHRDIKPSNIKLTPDGRIKLVDFGLVKLLAPDEERTITILQGRGTAAYTPLEQYGGDVGHTDVRSDIYALGATLYHLLTNTPPPDARQRFLKPDSLVPPRAINPRISPRVERAILNAMAMHPDDRPPSIAAFRAELLGTAPSGRSIEVWAPPESAWEILWRRHRLLVLAAISVFLIALIATLLYG</sequence>
<comment type="caution">
    <text evidence="8">The sequence shown here is derived from an EMBL/GenBank/DDBJ whole genome shotgun (WGS) entry which is preliminary data.</text>
</comment>
<dbReference type="GO" id="GO:0004674">
    <property type="term" value="F:protein serine/threonine kinase activity"/>
    <property type="evidence" value="ECO:0007669"/>
    <property type="project" value="UniProtKB-EC"/>
</dbReference>
<dbReference type="GO" id="GO:0005524">
    <property type="term" value="F:ATP binding"/>
    <property type="evidence" value="ECO:0007669"/>
    <property type="project" value="UniProtKB-UniRule"/>
</dbReference>
<proteinExistence type="predicted"/>
<gene>
    <name evidence="8" type="primary">stkP</name>
    <name evidence="8" type="ORF">HRbin22_00324</name>
</gene>
<dbReference type="Proteomes" id="UP000236642">
    <property type="component" value="Unassembled WGS sequence"/>
</dbReference>
<organism evidence="8 9">
    <name type="scientific">Candidatus Thermoflexus japonica</name>
    <dbReference type="NCBI Taxonomy" id="2035417"/>
    <lineage>
        <taxon>Bacteria</taxon>
        <taxon>Bacillati</taxon>
        <taxon>Chloroflexota</taxon>
        <taxon>Thermoflexia</taxon>
        <taxon>Thermoflexales</taxon>
        <taxon>Thermoflexaceae</taxon>
        <taxon>Thermoflexus</taxon>
    </lineage>
</organism>
<feature type="domain" description="Protein kinase" evidence="7">
    <location>
        <begin position="12"/>
        <end position="279"/>
    </location>
</feature>
<evidence type="ECO:0000313" key="9">
    <source>
        <dbReference type="Proteomes" id="UP000236642"/>
    </source>
</evidence>
<evidence type="ECO:0000256" key="6">
    <source>
        <dbReference type="SAM" id="Phobius"/>
    </source>
</evidence>
<dbReference type="InterPro" id="IPR017441">
    <property type="entry name" value="Protein_kinase_ATP_BS"/>
</dbReference>
<dbReference type="PANTHER" id="PTHR43289:SF34">
    <property type="entry name" value="SERINE_THREONINE-PROTEIN KINASE YBDM-RELATED"/>
    <property type="match status" value="1"/>
</dbReference>
<feature type="transmembrane region" description="Helical" evidence="6">
    <location>
        <begin position="307"/>
        <end position="326"/>
    </location>
</feature>
<accession>A0A2H5Y3W0</accession>
<protein>
    <submittedName>
        <fullName evidence="8">Serine/threonine-protein kinase StkP</fullName>
        <ecNumber evidence="8">2.7.11.1</ecNumber>
    </submittedName>
</protein>
<keyword evidence="1 8" id="KW-0808">Transferase</keyword>
<feature type="binding site" evidence="5">
    <location>
        <position position="42"/>
    </location>
    <ligand>
        <name>ATP</name>
        <dbReference type="ChEBI" id="CHEBI:30616"/>
    </ligand>
</feature>
<keyword evidence="6" id="KW-0472">Membrane</keyword>
<dbReference type="SUPFAM" id="SSF56112">
    <property type="entry name" value="Protein kinase-like (PK-like)"/>
    <property type="match status" value="1"/>
</dbReference>
<evidence type="ECO:0000256" key="2">
    <source>
        <dbReference type="ARBA" id="ARBA00022741"/>
    </source>
</evidence>
<evidence type="ECO:0000256" key="4">
    <source>
        <dbReference type="ARBA" id="ARBA00022840"/>
    </source>
</evidence>
<evidence type="ECO:0000256" key="3">
    <source>
        <dbReference type="ARBA" id="ARBA00022777"/>
    </source>
</evidence>
<dbReference type="InterPro" id="IPR000719">
    <property type="entry name" value="Prot_kinase_dom"/>
</dbReference>
<dbReference type="EC" id="2.7.11.1" evidence="8"/>
<dbReference type="EMBL" id="BEHY01000004">
    <property type="protein sequence ID" value="GBD08092.1"/>
    <property type="molecule type" value="Genomic_DNA"/>
</dbReference>
<dbReference type="SMART" id="SM00220">
    <property type="entry name" value="S_TKc"/>
    <property type="match status" value="1"/>
</dbReference>
<dbReference type="PROSITE" id="PS00107">
    <property type="entry name" value="PROTEIN_KINASE_ATP"/>
    <property type="match status" value="1"/>
</dbReference>
<dbReference type="InterPro" id="IPR011009">
    <property type="entry name" value="Kinase-like_dom_sf"/>
</dbReference>
<keyword evidence="6" id="KW-1133">Transmembrane helix</keyword>
<dbReference type="CDD" id="cd14014">
    <property type="entry name" value="STKc_PknB_like"/>
    <property type="match status" value="1"/>
</dbReference>
<keyword evidence="4 5" id="KW-0067">ATP-binding</keyword>
<dbReference type="Gene3D" id="3.30.200.20">
    <property type="entry name" value="Phosphorylase Kinase, domain 1"/>
    <property type="match status" value="1"/>
</dbReference>
<dbReference type="PANTHER" id="PTHR43289">
    <property type="entry name" value="MITOGEN-ACTIVATED PROTEIN KINASE KINASE KINASE 20-RELATED"/>
    <property type="match status" value="1"/>
</dbReference>
<evidence type="ECO:0000259" key="7">
    <source>
        <dbReference type="PROSITE" id="PS50011"/>
    </source>
</evidence>
<dbReference type="Gene3D" id="1.10.510.10">
    <property type="entry name" value="Transferase(Phosphotransferase) domain 1"/>
    <property type="match status" value="1"/>
</dbReference>
<dbReference type="Pfam" id="PF00069">
    <property type="entry name" value="Pkinase"/>
    <property type="match status" value="1"/>
</dbReference>
<name>A0A2H5Y3W0_9CHLR</name>
<keyword evidence="6" id="KW-0812">Transmembrane</keyword>
<evidence type="ECO:0000313" key="8">
    <source>
        <dbReference type="EMBL" id="GBD08092.1"/>
    </source>
</evidence>
<dbReference type="AlphaFoldDB" id="A0A2H5Y3W0"/>
<keyword evidence="3 8" id="KW-0418">Kinase</keyword>